<dbReference type="Gene3D" id="3.40.1110.10">
    <property type="entry name" value="Calcium-transporting ATPase, cytoplasmic domain N"/>
    <property type="match status" value="1"/>
</dbReference>
<protein>
    <submittedName>
        <fullName evidence="17">Heavy metal translocating P-type ATPase</fullName>
    </submittedName>
</protein>
<dbReference type="Gene3D" id="2.70.150.10">
    <property type="entry name" value="Calcium-transporting ATPase, cytoplasmic transduction domain A"/>
    <property type="match status" value="1"/>
</dbReference>
<dbReference type="InterPro" id="IPR021993">
    <property type="entry name" value="ATPase-cat-bd"/>
</dbReference>
<reference evidence="17 18" key="1">
    <citation type="journal article" date="2018" name="Int. J. Syst. Evol. Microbiol.">
        <title>Parvibium lacunae gen. nov., sp. nov., a new member of the family Alcaligenaceae isolated from a freshwater pond.</title>
        <authorList>
            <person name="Chen W.M."/>
            <person name="Xie P.B."/>
            <person name="Hsu M.Y."/>
            <person name="Sheu S.Y."/>
        </authorList>
    </citation>
    <scope>NUCLEOTIDE SEQUENCE [LARGE SCALE GENOMIC DNA]</scope>
    <source>
        <strain evidence="17 18">KMB9</strain>
    </source>
</reference>
<evidence type="ECO:0000256" key="3">
    <source>
        <dbReference type="ARBA" id="ARBA00022448"/>
    </source>
</evidence>
<evidence type="ECO:0000259" key="16">
    <source>
        <dbReference type="PROSITE" id="PS50846"/>
    </source>
</evidence>
<feature type="transmembrane region" description="Helical" evidence="15">
    <location>
        <begin position="252"/>
        <end position="272"/>
    </location>
</feature>
<dbReference type="PROSITE" id="PS01047">
    <property type="entry name" value="HMA_1"/>
    <property type="match status" value="1"/>
</dbReference>
<feature type="transmembrane region" description="Helical" evidence="15">
    <location>
        <begin position="509"/>
        <end position="531"/>
    </location>
</feature>
<comment type="similarity">
    <text evidence="2 15">Belongs to the cation transport ATPase (P-type) (TC 3.A.3) family. Type IB subfamily.</text>
</comment>
<dbReference type="InterPro" id="IPR036412">
    <property type="entry name" value="HAD-like_sf"/>
</dbReference>
<dbReference type="InterPro" id="IPR027256">
    <property type="entry name" value="P-typ_ATPase_IB"/>
</dbReference>
<comment type="caution">
    <text evidence="17">The sequence shown here is derived from an EMBL/GenBank/DDBJ whole genome shotgun (WGS) entry which is preliminary data.</text>
</comment>
<dbReference type="NCBIfam" id="TIGR01494">
    <property type="entry name" value="ATPase_P-type"/>
    <property type="match status" value="2"/>
</dbReference>
<keyword evidence="18" id="KW-1185">Reference proteome</keyword>
<dbReference type="GO" id="GO:0005524">
    <property type="term" value="F:ATP binding"/>
    <property type="evidence" value="ECO:0007669"/>
    <property type="project" value="UniProtKB-UniRule"/>
</dbReference>
<keyword evidence="14 15" id="KW-0472">Membrane</keyword>
<dbReference type="InterPro" id="IPR023299">
    <property type="entry name" value="ATPase_P-typ_cyto_dom_N"/>
</dbReference>
<dbReference type="SFLD" id="SFLDS00003">
    <property type="entry name" value="Haloacid_Dehalogenase"/>
    <property type="match status" value="1"/>
</dbReference>
<evidence type="ECO:0000256" key="2">
    <source>
        <dbReference type="ARBA" id="ARBA00006024"/>
    </source>
</evidence>
<dbReference type="Gene3D" id="3.40.50.1000">
    <property type="entry name" value="HAD superfamily/HAD-like"/>
    <property type="match status" value="1"/>
</dbReference>
<evidence type="ECO:0000256" key="1">
    <source>
        <dbReference type="ARBA" id="ARBA00004651"/>
    </source>
</evidence>
<dbReference type="GO" id="GO:0043682">
    <property type="term" value="F:P-type divalent copper transporter activity"/>
    <property type="evidence" value="ECO:0007669"/>
    <property type="project" value="TreeGrafter"/>
</dbReference>
<dbReference type="Gene3D" id="3.30.70.100">
    <property type="match status" value="1"/>
</dbReference>
<dbReference type="SUPFAM" id="SSF56784">
    <property type="entry name" value="HAD-like"/>
    <property type="match status" value="1"/>
</dbReference>
<keyword evidence="6 15" id="KW-0812">Transmembrane</keyword>
<accession>A0A368L826</accession>
<evidence type="ECO:0000256" key="8">
    <source>
        <dbReference type="ARBA" id="ARBA00022741"/>
    </source>
</evidence>
<dbReference type="PRINTS" id="PR00119">
    <property type="entry name" value="CATATPASE"/>
</dbReference>
<dbReference type="SFLD" id="SFLDG00002">
    <property type="entry name" value="C1.7:_P-type_atpase_like"/>
    <property type="match status" value="1"/>
</dbReference>
<dbReference type="PROSITE" id="PS50846">
    <property type="entry name" value="HMA_2"/>
    <property type="match status" value="1"/>
</dbReference>
<dbReference type="GO" id="GO:0005507">
    <property type="term" value="F:copper ion binding"/>
    <property type="evidence" value="ECO:0007669"/>
    <property type="project" value="TreeGrafter"/>
</dbReference>
<dbReference type="PROSITE" id="PS00154">
    <property type="entry name" value="ATPASE_E1_E2"/>
    <property type="match status" value="1"/>
</dbReference>
<dbReference type="AlphaFoldDB" id="A0A368L826"/>
<sequence length="918" mass="99911">MFLEKLITSGVPLVNDPAHAQTSMTSKAGYLGYCFHCGQEVLDTPVFYLDETAQAIAEKLMPPSQNGAPPSPPILCCAGCQAAANTILRSGLGDYYRQRHALGLSSELTPLPGLVAEAQNLWFPALPEAVSTAMDDTWSLYDSPATQAHFATPYALAGTNKMALEAYFVITGLRCGACLWLIEQQLLLIPGVLRAEVNYSNERLHLIWEPDACRLSPILSTLDRLGYQARPFDPLIRAAQAKADSRKRLKRLFVAAMGMMQVMMYAYPAYIADTTTLDQSANWLMQWASLILTLPVVAYSAAPFFTQAWRDFKHRQLSMDVPVAIGIAAAFFGSCFKLWQDQGAGEVYFDAVTMFVFFLLLARHIESQMRQQAAAELDKLQTVLPSSCLRWQADAVTQPGLQQGQWQSVSTSALNVGDRILIKAGDTIPADGHLLTGPSSFNLAVLTGESLPIDKQIGDAVVAGSVNITQTVEVVISAVPQRSMLAQLAAAAERAALNKPMLALFSERIARYFTVSLLLFALLCGSVWWWFEGADQAITIAIMVLVVSCPCALSLAVPTVQACALSQLMRHGVLVIRPQALQKLAQINTLVVDKTGTLTTGHLSINQIQAANGYSTEAVLQIACALEQHSLHPIAQAFHRHTVITTTTSAASQVKQLSITGSRGQHDTGLEGIYEGRVYRLGVANFSLPHQDQSDLTAYSSLLWNVKASDAPPEESTSLNLILSRQTETSWEPVAHFILTDQPRSEALDFVEYLHDRNLNVALLSGDRTAAVRDLANKTGIERWIANCSPETKRHWVSQHQQQGQIVAMLGDGLNDAPVLAQADVSIAMANGAALAQLNADIVCQFPGLSPVREVLRVARQAHAVMRQNLYWALLYNGIAIPAAACGWLSAWQASLGMALSSLFVVLNARRVTKLPSH</sequence>
<keyword evidence="7 15" id="KW-0479">Metal-binding</keyword>
<dbReference type="InterPro" id="IPR044492">
    <property type="entry name" value="P_typ_ATPase_HD_dom"/>
</dbReference>
<dbReference type="NCBIfam" id="TIGR01525">
    <property type="entry name" value="ATPase-IB_hvy"/>
    <property type="match status" value="1"/>
</dbReference>
<evidence type="ECO:0000256" key="4">
    <source>
        <dbReference type="ARBA" id="ARBA00022475"/>
    </source>
</evidence>
<keyword evidence="5" id="KW-0597">Phosphoprotein</keyword>
<feature type="transmembrane region" description="Helical" evidence="15">
    <location>
        <begin position="345"/>
        <end position="362"/>
    </location>
</feature>
<evidence type="ECO:0000256" key="12">
    <source>
        <dbReference type="ARBA" id="ARBA00022989"/>
    </source>
</evidence>
<keyword evidence="4 15" id="KW-1003">Cell membrane</keyword>
<dbReference type="Pfam" id="PF00702">
    <property type="entry name" value="Hydrolase"/>
    <property type="match status" value="1"/>
</dbReference>
<feature type="transmembrane region" description="Helical" evidence="15">
    <location>
        <begin position="317"/>
        <end position="339"/>
    </location>
</feature>
<organism evidence="17 18">
    <name type="scientific">Parvibium lacunae</name>
    <dbReference type="NCBI Taxonomy" id="1888893"/>
    <lineage>
        <taxon>Bacteria</taxon>
        <taxon>Pseudomonadati</taxon>
        <taxon>Pseudomonadota</taxon>
        <taxon>Betaproteobacteria</taxon>
        <taxon>Burkholderiales</taxon>
        <taxon>Alcaligenaceae</taxon>
        <taxon>Parvibium</taxon>
    </lineage>
</organism>
<dbReference type="GO" id="GO:0016887">
    <property type="term" value="F:ATP hydrolysis activity"/>
    <property type="evidence" value="ECO:0007669"/>
    <property type="project" value="InterPro"/>
</dbReference>
<dbReference type="SUPFAM" id="SSF81653">
    <property type="entry name" value="Calcium ATPase, transduction domain A"/>
    <property type="match status" value="1"/>
</dbReference>
<dbReference type="InterPro" id="IPR036163">
    <property type="entry name" value="HMA_dom_sf"/>
</dbReference>
<dbReference type="RefSeq" id="WP_114401809.1">
    <property type="nucleotide sequence ID" value="NZ_QPGB01000001.1"/>
</dbReference>
<evidence type="ECO:0000313" key="17">
    <source>
        <dbReference type="EMBL" id="RCS59661.1"/>
    </source>
</evidence>
<evidence type="ECO:0000256" key="9">
    <source>
        <dbReference type="ARBA" id="ARBA00022840"/>
    </source>
</evidence>
<dbReference type="InterPro" id="IPR017969">
    <property type="entry name" value="Heavy-metal-associated_CS"/>
</dbReference>
<dbReference type="OrthoDB" id="8552908at2"/>
<name>A0A368L826_9BURK</name>
<evidence type="ECO:0000256" key="5">
    <source>
        <dbReference type="ARBA" id="ARBA00022553"/>
    </source>
</evidence>
<evidence type="ECO:0000313" key="18">
    <source>
        <dbReference type="Proteomes" id="UP000252357"/>
    </source>
</evidence>
<dbReference type="PANTHER" id="PTHR43520">
    <property type="entry name" value="ATP7, ISOFORM B"/>
    <property type="match status" value="1"/>
</dbReference>
<dbReference type="InterPro" id="IPR006121">
    <property type="entry name" value="HMA_dom"/>
</dbReference>
<dbReference type="CDD" id="cd02079">
    <property type="entry name" value="P-type_ATPase_HM"/>
    <property type="match status" value="1"/>
</dbReference>
<dbReference type="InterPro" id="IPR023298">
    <property type="entry name" value="ATPase_P-typ_TM_dom_sf"/>
</dbReference>
<proteinExistence type="inferred from homology"/>
<keyword evidence="10" id="KW-0460">Magnesium</keyword>
<gene>
    <name evidence="17" type="ORF">DU000_02840</name>
</gene>
<dbReference type="Pfam" id="PF12156">
    <property type="entry name" value="ATPase-cat_bd"/>
    <property type="match status" value="1"/>
</dbReference>
<feature type="domain" description="HMA" evidence="16">
    <location>
        <begin position="164"/>
        <end position="230"/>
    </location>
</feature>
<evidence type="ECO:0000256" key="7">
    <source>
        <dbReference type="ARBA" id="ARBA00022723"/>
    </source>
</evidence>
<feature type="transmembrane region" description="Helical" evidence="15">
    <location>
        <begin position="870"/>
        <end position="890"/>
    </location>
</feature>
<dbReference type="CDD" id="cd00371">
    <property type="entry name" value="HMA"/>
    <property type="match status" value="1"/>
</dbReference>
<dbReference type="SUPFAM" id="SSF55008">
    <property type="entry name" value="HMA, heavy metal-associated domain"/>
    <property type="match status" value="1"/>
</dbReference>
<keyword evidence="3" id="KW-0813">Transport</keyword>
<dbReference type="EMBL" id="QPGB01000001">
    <property type="protein sequence ID" value="RCS59661.1"/>
    <property type="molecule type" value="Genomic_DNA"/>
</dbReference>
<dbReference type="SFLD" id="SFLDF00027">
    <property type="entry name" value="p-type_atpase"/>
    <property type="match status" value="1"/>
</dbReference>
<evidence type="ECO:0000256" key="11">
    <source>
        <dbReference type="ARBA" id="ARBA00022967"/>
    </source>
</evidence>
<keyword evidence="9 15" id="KW-0067">ATP-binding</keyword>
<dbReference type="InterPro" id="IPR059000">
    <property type="entry name" value="ATPase_P-type_domA"/>
</dbReference>
<dbReference type="InterPro" id="IPR008250">
    <property type="entry name" value="ATPase_P-typ_transduc_dom_A_sf"/>
</dbReference>
<evidence type="ECO:0000256" key="6">
    <source>
        <dbReference type="ARBA" id="ARBA00022692"/>
    </source>
</evidence>
<dbReference type="PANTHER" id="PTHR43520:SF5">
    <property type="entry name" value="CATION-TRANSPORTING P-TYPE ATPASE-RELATED"/>
    <property type="match status" value="1"/>
</dbReference>
<evidence type="ECO:0000256" key="14">
    <source>
        <dbReference type="ARBA" id="ARBA00023136"/>
    </source>
</evidence>
<evidence type="ECO:0000256" key="13">
    <source>
        <dbReference type="ARBA" id="ARBA00023065"/>
    </source>
</evidence>
<keyword evidence="13" id="KW-0406">Ion transport</keyword>
<evidence type="ECO:0000256" key="10">
    <source>
        <dbReference type="ARBA" id="ARBA00022842"/>
    </source>
</evidence>
<keyword evidence="11" id="KW-1278">Translocase</keyword>
<dbReference type="SUPFAM" id="SSF81660">
    <property type="entry name" value="Metal cation-transporting ATPase, ATP-binding domain N"/>
    <property type="match status" value="1"/>
</dbReference>
<dbReference type="Pfam" id="PF00122">
    <property type="entry name" value="E1-E2_ATPase"/>
    <property type="match status" value="1"/>
</dbReference>
<dbReference type="GO" id="GO:0005886">
    <property type="term" value="C:plasma membrane"/>
    <property type="evidence" value="ECO:0007669"/>
    <property type="project" value="UniProtKB-SubCell"/>
</dbReference>
<dbReference type="SUPFAM" id="SSF81665">
    <property type="entry name" value="Calcium ATPase, transmembrane domain M"/>
    <property type="match status" value="1"/>
</dbReference>
<evidence type="ECO:0000256" key="15">
    <source>
        <dbReference type="RuleBase" id="RU362081"/>
    </source>
</evidence>
<dbReference type="InterPro" id="IPR023214">
    <property type="entry name" value="HAD_sf"/>
</dbReference>
<feature type="transmembrane region" description="Helical" evidence="15">
    <location>
        <begin position="537"/>
        <end position="560"/>
    </location>
</feature>
<dbReference type="Proteomes" id="UP000252357">
    <property type="component" value="Unassembled WGS sequence"/>
</dbReference>
<keyword evidence="12 15" id="KW-1133">Transmembrane helix</keyword>
<dbReference type="InterPro" id="IPR018303">
    <property type="entry name" value="ATPase_P-typ_P_site"/>
</dbReference>
<comment type="subcellular location">
    <subcellularLocation>
        <location evidence="1">Cell membrane</location>
        <topology evidence="1">Multi-pass membrane protein</topology>
    </subcellularLocation>
</comment>
<dbReference type="InterPro" id="IPR001757">
    <property type="entry name" value="P_typ_ATPase"/>
</dbReference>
<feature type="transmembrane region" description="Helical" evidence="15">
    <location>
        <begin position="284"/>
        <end position="305"/>
    </location>
</feature>
<dbReference type="GO" id="GO:0055070">
    <property type="term" value="P:copper ion homeostasis"/>
    <property type="evidence" value="ECO:0007669"/>
    <property type="project" value="TreeGrafter"/>
</dbReference>
<keyword evidence="8 15" id="KW-0547">Nucleotide-binding</keyword>
<dbReference type="PRINTS" id="PR00120">
    <property type="entry name" value="HATPASE"/>
</dbReference>